<dbReference type="PANTHER" id="PTHR30273">
    <property type="entry name" value="PERIPLASMIC SIGNAL SENSOR AND SIGMA FACTOR ACTIVATOR FECR-RELATED"/>
    <property type="match status" value="1"/>
</dbReference>
<gene>
    <name evidence="4" type="ORF">SNE25_05040</name>
</gene>
<name>A0ABZ0TPR9_9SPHI</name>
<protein>
    <submittedName>
        <fullName evidence="4">DUF4974 domain-containing protein</fullName>
    </submittedName>
</protein>
<evidence type="ECO:0000259" key="2">
    <source>
        <dbReference type="Pfam" id="PF04773"/>
    </source>
</evidence>
<dbReference type="Gene3D" id="3.55.50.30">
    <property type="match status" value="1"/>
</dbReference>
<feature type="domain" description="Protein FecR C-terminal" evidence="3">
    <location>
        <begin position="187"/>
        <end position="254"/>
    </location>
</feature>
<organism evidence="4 5">
    <name type="scientific">Mucilaginibacter sabulilitoris</name>
    <dbReference type="NCBI Taxonomy" id="1173583"/>
    <lineage>
        <taxon>Bacteria</taxon>
        <taxon>Pseudomonadati</taxon>
        <taxon>Bacteroidota</taxon>
        <taxon>Sphingobacteriia</taxon>
        <taxon>Sphingobacteriales</taxon>
        <taxon>Sphingobacteriaceae</taxon>
        <taxon>Mucilaginibacter</taxon>
    </lineage>
</organism>
<dbReference type="InterPro" id="IPR006860">
    <property type="entry name" value="FecR"/>
</dbReference>
<evidence type="ECO:0000256" key="1">
    <source>
        <dbReference type="SAM" id="Phobius"/>
    </source>
</evidence>
<dbReference type="Pfam" id="PF16344">
    <property type="entry name" value="FecR_C"/>
    <property type="match status" value="1"/>
</dbReference>
<feature type="transmembrane region" description="Helical" evidence="1">
    <location>
        <begin position="21"/>
        <end position="42"/>
    </location>
</feature>
<dbReference type="EMBL" id="CP139558">
    <property type="protein sequence ID" value="WPU94884.1"/>
    <property type="molecule type" value="Genomic_DNA"/>
</dbReference>
<reference evidence="4 5" key="1">
    <citation type="submission" date="2023-11" db="EMBL/GenBank/DDBJ databases">
        <title>Analysis of the Genomes of Mucilaginibacter gossypii cycad 4 and M. sabulilitoris SNA2: microbes with the potential for plant growth promotion.</title>
        <authorList>
            <person name="Hirsch A.M."/>
            <person name="Humm E."/>
            <person name="Rubbi M."/>
            <person name="Del Vecchio G."/>
            <person name="Ha S.M."/>
            <person name="Pellegrini M."/>
            <person name="Gunsalus R.P."/>
        </authorList>
    </citation>
    <scope>NUCLEOTIDE SEQUENCE [LARGE SCALE GENOMIC DNA]</scope>
    <source>
        <strain evidence="4 5">SNA2</strain>
    </source>
</reference>
<feature type="domain" description="FecR protein" evidence="2">
    <location>
        <begin position="62"/>
        <end position="143"/>
    </location>
</feature>
<dbReference type="PANTHER" id="PTHR30273:SF2">
    <property type="entry name" value="PROTEIN FECR"/>
    <property type="match status" value="1"/>
</dbReference>
<sequence length="261" mass="29592">MTDKSSRPEARIRQLYPQKQWTKMGVVGLTVLSITVLLYALFYPKRAVMLSLQTTNRVITDTITDRLVVTLNKNSVLYYPDIFSGSTKTVILQKGEAFFNTKLNKDESFLISVKNVLIKGADNSCNIKITGECIEIIAEHGTVQVSREADIIKLAAGEKLSINYRTGWLKKEPNTDILYNYYRTNLFTINNTPLWRIIAVLNEAYGFDIIIANKKLANQPLTTTLKYGQLNNNLNIICQTLNAHVVKQKNKIIIKSGRIFL</sequence>
<keyword evidence="1" id="KW-0472">Membrane</keyword>
<dbReference type="Pfam" id="PF04773">
    <property type="entry name" value="FecR"/>
    <property type="match status" value="1"/>
</dbReference>
<accession>A0ABZ0TPR9</accession>
<keyword evidence="1" id="KW-0812">Transmembrane</keyword>
<keyword evidence="5" id="KW-1185">Reference proteome</keyword>
<dbReference type="Gene3D" id="2.60.120.1440">
    <property type="match status" value="1"/>
</dbReference>
<evidence type="ECO:0000313" key="5">
    <source>
        <dbReference type="Proteomes" id="UP001324380"/>
    </source>
</evidence>
<dbReference type="Proteomes" id="UP001324380">
    <property type="component" value="Chromosome"/>
</dbReference>
<dbReference type="InterPro" id="IPR012373">
    <property type="entry name" value="Ferrdict_sens_TM"/>
</dbReference>
<dbReference type="RefSeq" id="WP_321563997.1">
    <property type="nucleotide sequence ID" value="NZ_CP139558.1"/>
</dbReference>
<dbReference type="InterPro" id="IPR032508">
    <property type="entry name" value="FecR_C"/>
</dbReference>
<evidence type="ECO:0000313" key="4">
    <source>
        <dbReference type="EMBL" id="WPU94884.1"/>
    </source>
</evidence>
<keyword evidence="1" id="KW-1133">Transmembrane helix</keyword>
<proteinExistence type="predicted"/>
<evidence type="ECO:0000259" key="3">
    <source>
        <dbReference type="Pfam" id="PF16344"/>
    </source>
</evidence>